<evidence type="ECO:0000256" key="1">
    <source>
        <dbReference type="ARBA" id="ARBA00005791"/>
    </source>
</evidence>
<evidence type="ECO:0000256" key="6">
    <source>
        <dbReference type="SAM" id="MobiDB-lite"/>
    </source>
</evidence>
<comment type="caution">
    <text evidence="8">The sequence shown here is derived from an EMBL/GenBank/DDBJ whole genome shotgun (WGS) entry which is preliminary data.</text>
</comment>
<gene>
    <name evidence="8" type="ORF">JE024_18370</name>
</gene>
<evidence type="ECO:0000256" key="5">
    <source>
        <dbReference type="ARBA" id="ARBA00023284"/>
    </source>
</evidence>
<dbReference type="PANTHER" id="PTHR13887">
    <property type="entry name" value="GLUTATHIONE S-TRANSFERASE KAPPA"/>
    <property type="match status" value="1"/>
</dbReference>
<evidence type="ECO:0000259" key="7">
    <source>
        <dbReference type="PROSITE" id="PS51352"/>
    </source>
</evidence>
<dbReference type="EMBL" id="JAFEJA010000001">
    <property type="protein sequence ID" value="MBM9620666.1"/>
    <property type="molecule type" value="Genomic_DNA"/>
</dbReference>
<name>A0ABS2USY6_9ACTN</name>
<feature type="compositionally biased region" description="Low complexity" evidence="6">
    <location>
        <begin position="242"/>
        <end position="254"/>
    </location>
</feature>
<keyword evidence="3" id="KW-0560">Oxidoreductase</keyword>
<protein>
    <submittedName>
        <fullName evidence="8">Thioredoxin domain-containing protein</fullName>
    </submittedName>
</protein>
<dbReference type="Pfam" id="PF13462">
    <property type="entry name" value="Thioredoxin_4"/>
    <property type="match status" value="1"/>
</dbReference>
<accession>A0ABS2USY6</accession>
<feature type="region of interest" description="Disordered" evidence="6">
    <location>
        <begin position="37"/>
        <end position="62"/>
    </location>
</feature>
<dbReference type="InterPro" id="IPR012336">
    <property type="entry name" value="Thioredoxin-like_fold"/>
</dbReference>
<comment type="similarity">
    <text evidence="1">Belongs to the thioredoxin family. DsbA subfamily.</text>
</comment>
<keyword evidence="5" id="KW-0676">Redox-active center</keyword>
<evidence type="ECO:0000256" key="4">
    <source>
        <dbReference type="ARBA" id="ARBA00023157"/>
    </source>
</evidence>
<proteinExistence type="inferred from homology"/>
<dbReference type="SUPFAM" id="SSF52833">
    <property type="entry name" value="Thioredoxin-like"/>
    <property type="match status" value="1"/>
</dbReference>
<evidence type="ECO:0000256" key="3">
    <source>
        <dbReference type="ARBA" id="ARBA00023002"/>
    </source>
</evidence>
<organism evidence="8 9">
    <name type="scientific">Streptomyces zhihengii</name>
    <dbReference type="NCBI Taxonomy" id="1818004"/>
    <lineage>
        <taxon>Bacteria</taxon>
        <taxon>Bacillati</taxon>
        <taxon>Actinomycetota</taxon>
        <taxon>Actinomycetes</taxon>
        <taxon>Kitasatosporales</taxon>
        <taxon>Streptomycetaceae</taxon>
        <taxon>Streptomyces</taxon>
    </lineage>
</organism>
<dbReference type="InterPro" id="IPR036249">
    <property type="entry name" value="Thioredoxin-like_sf"/>
</dbReference>
<dbReference type="PROSITE" id="PS51352">
    <property type="entry name" value="THIOREDOXIN_2"/>
    <property type="match status" value="1"/>
</dbReference>
<evidence type="ECO:0000256" key="2">
    <source>
        <dbReference type="ARBA" id="ARBA00022729"/>
    </source>
</evidence>
<evidence type="ECO:0000313" key="8">
    <source>
        <dbReference type="EMBL" id="MBM9620666.1"/>
    </source>
</evidence>
<dbReference type="Proteomes" id="UP000664109">
    <property type="component" value="Unassembled WGS sequence"/>
</dbReference>
<feature type="region of interest" description="Disordered" evidence="6">
    <location>
        <begin position="242"/>
        <end position="289"/>
    </location>
</feature>
<reference evidence="8 9" key="1">
    <citation type="journal article" date="2016" name="Arch. Microbiol.">
        <title>Streptomyces zhihengii sp. nov., isolated from rhizospheric soil of Psammosilene tunicoides.</title>
        <authorList>
            <person name="Huang M.J."/>
            <person name="Fei J.J."/>
            <person name="Salam N."/>
            <person name="Kim C.J."/>
            <person name="Hozzein W.N."/>
            <person name="Xiao M."/>
            <person name="Huang H.Q."/>
            <person name="Li W.J."/>
        </authorList>
    </citation>
    <scope>NUCLEOTIDE SEQUENCE [LARGE SCALE GENOMIC DNA]</scope>
    <source>
        <strain evidence="8 9">YIM T102</strain>
    </source>
</reference>
<dbReference type="PANTHER" id="PTHR13887:SF14">
    <property type="entry name" value="DISULFIDE BOND FORMATION PROTEIN D"/>
    <property type="match status" value="1"/>
</dbReference>
<keyword evidence="2" id="KW-0732">Signal</keyword>
<evidence type="ECO:0000313" key="9">
    <source>
        <dbReference type="Proteomes" id="UP000664109"/>
    </source>
</evidence>
<feature type="domain" description="Thioredoxin" evidence="7">
    <location>
        <begin position="41"/>
        <end position="241"/>
    </location>
</feature>
<keyword evidence="9" id="KW-1185">Reference proteome</keyword>
<dbReference type="Gene3D" id="3.40.30.10">
    <property type="entry name" value="Glutaredoxin"/>
    <property type="match status" value="1"/>
</dbReference>
<dbReference type="RefSeq" id="WP_205374628.1">
    <property type="nucleotide sequence ID" value="NZ_JAFEJA010000001.1"/>
</dbReference>
<dbReference type="InterPro" id="IPR013766">
    <property type="entry name" value="Thioredoxin_domain"/>
</dbReference>
<keyword evidence="4" id="KW-1015">Disulfide bond</keyword>
<sequence length="289" mass="30081">MPSSAAPTPSRRPIAIGAGVLVAALLLGYASYSATKPSDAGPGGSSAVAESSAGPGGSSHPELLKLARRDAGDPLAAGRADAPVVMVEYADFQCGYCGKFARDTEPELMRKYVEDGTLRIEWRNFPIFGAESEAAARASWAAGRQGRFWQFHAAAYAEGAKEKGFGAARLRALAQEAGVADLDRFVRDTESEAAREAVARDQEEGYGLGATSTPSFLINGRPIAGAQPAGTFTEAIEAAAAEAGAGRAAGSGSSKQGEREAQGERDEQSGQDEQSRREAQDEQGEQGPR</sequence>
<feature type="compositionally biased region" description="Basic and acidic residues" evidence="6">
    <location>
        <begin position="256"/>
        <end position="280"/>
    </location>
</feature>